<feature type="region of interest" description="Disordered" evidence="1">
    <location>
        <begin position="141"/>
        <end position="168"/>
    </location>
</feature>
<dbReference type="Proteomes" id="UP000559256">
    <property type="component" value="Unassembled WGS sequence"/>
</dbReference>
<dbReference type="EMBL" id="JAACJM010000170">
    <property type="protein sequence ID" value="KAF5340879.1"/>
    <property type="molecule type" value="Genomic_DNA"/>
</dbReference>
<dbReference type="InterPro" id="IPR014756">
    <property type="entry name" value="Ig_E-set"/>
</dbReference>
<protein>
    <recommendedName>
        <fullName evidence="4">Arrestin-like N-terminal domain-containing protein</fullName>
    </recommendedName>
</protein>
<evidence type="ECO:0000313" key="2">
    <source>
        <dbReference type="EMBL" id="KAF5340879.1"/>
    </source>
</evidence>
<comment type="caution">
    <text evidence="2">The sequence shown here is derived from an EMBL/GenBank/DDBJ whole genome shotgun (WGS) entry which is preliminary data.</text>
</comment>
<name>A0A8H5CFQ7_9AGAR</name>
<gene>
    <name evidence="2" type="ORF">D9758_012159</name>
</gene>
<accession>A0A8H5CFQ7</accession>
<evidence type="ECO:0008006" key="4">
    <source>
        <dbReference type="Google" id="ProtNLM"/>
    </source>
</evidence>
<dbReference type="AlphaFoldDB" id="A0A8H5CFQ7"/>
<dbReference type="InterPro" id="IPR014752">
    <property type="entry name" value="Arrestin-like_C"/>
</dbReference>
<evidence type="ECO:0000256" key="1">
    <source>
        <dbReference type="SAM" id="MobiDB-lite"/>
    </source>
</evidence>
<dbReference type="OrthoDB" id="2333384at2759"/>
<evidence type="ECO:0000313" key="3">
    <source>
        <dbReference type="Proteomes" id="UP000559256"/>
    </source>
</evidence>
<proteinExistence type="predicted"/>
<sequence length="442" mass="48927">MTWTVAYSLRGTSSAAASSIFSVDPQRFEHVFHLERKETGRKWLTLCVRSRSKGGSAPPIFLEGDEIAGRVDLQLEKAEVIKEITVKVQGGTTAVGQEEISFLDITQSIWSPDPRIKNSDKLVGQHSWNFSLTLPREVVVSQESSSGSESRSKSKARNPESSSPQSFVLPPNFSEKACSAYIDYKLIVTVRRGTFKANQILSRYFAYIPKSTPPPFSHLRQRAYRTNTVLVGPDGDPEGWKVIGPIPVRGTAFHIRQVEVRCTIAIGTPLSYPVKSPIPLILRLTTRDSDDQVLDILSSPSAIKIFLVRSIATGADAVIDDDDSAKRRSDNLVRERIAQAVFWSRSPLSGGEMGKRQVEGELEIRQGLKPSFVFPRLSIRYSVDLLPFEAPGFVPIMPSQGSSPELHSERITITTQPAPGPKPRSYAPRGYERISAGTYNSR</sequence>
<dbReference type="SUPFAM" id="SSF81296">
    <property type="entry name" value="E set domains"/>
    <property type="match status" value="1"/>
</dbReference>
<organism evidence="2 3">
    <name type="scientific">Tetrapyrgos nigripes</name>
    <dbReference type="NCBI Taxonomy" id="182062"/>
    <lineage>
        <taxon>Eukaryota</taxon>
        <taxon>Fungi</taxon>
        <taxon>Dikarya</taxon>
        <taxon>Basidiomycota</taxon>
        <taxon>Agaricomycotina</taxon>
        <taxon>Agaricomycetes</taxon>
        <taxon>Agaricomycetidae</taxon>
        <taxon>Agaricales</taxon>
        <taxon>Marasmiineae</taxon>
        <taxon>Marasmiaceae</taxon>
        <taxon>Tetrapyrgos</taxon>
    </lineage>
</organism>
<dbReference type="Gene3D" id="2.60.40.640">
    <property type="match status" value="1"/>
</dbReference>
<keyword evidence="3" id="KW-1185">Reference proteome</keyword>
<reference evidence="2 3" key="1">
    <citation type="journal article" date="2020" name="ISME J.">
        <title>Uncovering the hidden diversity of litter-decomposition mechanisms in mushroom-forming fungi.</title>
        <authorList>
            <person name="Floudas D."/>
            <person name="Bentzer J."/>
            <person name="Ahren D."/>
            <person name="Johansson T."/>
            <person name="Persson P."/>
            <person name="Tunlid A."/>
        </authorList>
    </citation>
    <scope>NUCLEOTIDE SEQUENCE [LARGE SCALE GENOMIC DNA]</scope>
    <source>
        <strain evidence="2 3">CBS 291.85</strain>
    </source>
</reference>
<feature type="region of interest" description="Disordered" evidence="1">
    <location>
        <begin position="413"/>
        <end position="442"/>
    </location>
</feature>